<evidence type="ECO:0008006" key="5">
    <source>
        <dbReference type="Google" id="ProtNLM"/>
    </source>
</evidence>
<evidence type="ECO:0000256" key="1">
    <source>
        <dbReference type="ARBA" id="ARBA00022670"/>
    </source>
</evidence>
<keyword evidence="3" id="KW-0378">Hydrolase</keyword>
<dbReference type="EMBL" id="DSUJ01000010">
    <property type="protein sequence ID" value="HFI92148.1"/>
    <property type="molecule type" value="Genomic_DNA"/>
</dbReference>
<reference evidence="4" key="1">
    <citation type="journal article" date="2020" name="mSystems">
        <title>Genome- and Community-Level Interaction Insights into Carbon Utilization and Element Cycling Functions of Hydrothermarchaeota in Hydrothermal Sediment.</title>
        <authorList>
            <person name="Zhou Z."/>
            <person name="Liu Y."/>
            <person name="Xu W."/>
            <person name="Pan J."/>
            <person name="Luo Z.H."/>
            <person name="Li M."/>
        </authorList>
    </citation>
    <scope>NUCLEOTIDE SEQUENCE [LARGE SCALE GENOMIC DNA]</scope>
    <source>
        <strain evidence="4">SpSt-479</strain>
    </source>
</reference>
<evidence type="ECO:0000256" key="2">
    <source>
        <dbReference type="ARBA" id="ARBA00022729"/>
    </source>
</evidence>
<dbReference type="PANTHER" id="PTHR11010:SF38">
    <property type="entry name" value="LYSOSOMAL PRO-X CARBOXYPEPTIDASE"/>
    <property type="match status" value="1"/>
</dbReference>
<evidence type="ECO:0000313" key="4">
    <source>
        <dbReference type="EMBL" id="HFI92148.1"/>
    </source>
</evidence>
<evidence type="ECO:0000256" key="3">
    <source>
        <dbReference type="ARBA" id="ARBA00022801"/>
    </source>
</evidence>
<dbReference type="GO" id="GO:0006508">
    <property type="term" value="P:proteolysis"/>
    <property type="evidence" value="ECO:0007669"/>
    <property type="project" value="UniProtKB-KW"/>
</dbReference>
<dbReference type="GO" id="GO:0008239">
    <property type="term" value="F:dipeptidyl-peptidase activity"/>
    <property type="evidence" value="ECO:0007669"/>
    <property type="project" value="TreeGrafter"/>
</dbReference>
<dbReference type="PANTHER" id="PTHR11010">
    <property type="entry name" value="PROTEASE S28 PRO-X CARBOXYPEPTIDASE-RELATED"/>
    <property type="match status" value="1"/>
</dbReference>
<dbReference type="Pfam" id="PF05576">
    <property type="entry name" value="Peptidase_S37"/>
    <property type="match status" value="1"/>
</dbReference>
<proteinExistence type="predicted"/>
<dbReference type="InterPro" id="IPR008761">
    <property type="entry name" value="Peptidase_S37"/>
</dbReference>
<dbReference type="SUPFAM" id="SSF53474">
    <property type="entry name" value="alpha/beta-Hydrolases"/>
    <property type="match status" value="1"/>
</dbReference>
<sequence length="434" mass="51437">MKFIRYSVIHFLLILIFVSCSSTKETSQQESKLYKWLLAQPDLTVKKLEPNDMFSEIYEIYIEQPIDHFNPNSPKFKQQFFLSHKDEDLPMVAELDGYSVSNRPNELSRLLNCNQIIVEHRYFGESVPEPFDWKYLDIRQAAADHHRIIQKLKEFYKDKWITTGISKGGSTVIFHRRFYPNDVDATVAYVAPVNRSTEDQRVYEWLKNVSTEECRNKVRDFQELILKKRDVFYPMFLQNAEKESLTYNIVGAEKAFEYSVLEYSFAYWQWSDGDCSKIPDSTFSNEEIFEHFKKNSGVDYFSDKDITSIYPFFYQCYSEYGYYAYETEPFKEYLKYADGHTPFFIPDNLQLKFNPEAMKDISHWVENEGNNFIFIYGGNDPWTSTGVCLTGKTNSLKMILPNGSHRTRIKSFPENERELIYKKLEKWLDVEIKQ</sequence>
<organism evidence="4">
    <name type="scientific">Ignavibacterium album</name>
    <dbReference type="NCBI Taxonomy" id="591197"/>
    <lineage>
        <taxon>Bacteria</taxon>
        <taxon>Pseudomonadati</taxon>
        <taxon>Ignavibacteriota</taxon>
        <taxon>Ignavibacteria</taxon>
        <taxon>Ignavibacteriales</taxon>
        <taxon>Ignavibacteriaceae</taxon>
        <taxon>Ignavibacterium</taxon>
    </lineage>
</organism>
<protein>
    <recommendedName>
        <fullName evidence="5">Peptidase</fullName>
    </recommendedName>
</protein>
<name>A0A7V3E880_9BACT</name>
<accession>A0A7V3E880</accession>
<comment type="caution">
    <text evidence="4">The sequence shown here is derived from an EMBL/GenBank/DDBJ whole genome shotgun (WGS) entry which is preliminary data.</text>
</comment>
<dbReference type="Gene3D" id="3.40.50.1820">
    <property type="entry name" value="alpha/beta hydrolase"/>
    <property type="match status" value="2"/>
</dbReference>
<gene>
    <name evidence="4" type="ORF">ENS31_11585</name>
</gene>
<keyword evidence="1" id="KW-0645">Protease</keyword>
<dbReference type="AlphaFoldDB" id="A0A7V3E880"/>
<dbReference type="PROSITE" id="PS51257">
    <property type="entry name" value="PROKAR_LIPOPROTEIN"/>
    <property type="match status" value="1"/>
</dbReference>
<dbReference type="InterPro" id="IPR029058">
    <property type="entry name" value="AB_hydrolase_fold"/>
</dbReference>
<keyword evidence="2" id="KW-0732">Signal</keyword>